<name>A0A0R3RCE1_9BILA</name>
<proteinExistence type="predicted"/>
<organism evidence="1">
    <name type="scientific">Brugia timori</name>
    <dbReference type="NCBI Taxonomy" id="42155"/>
    <lineage>
        <taxon>Eukaryota</taxon>
        <taxon>Metazoa</taxon>
        <taxon>Ecdysozoa</taxon>
        <taxon>Nematoda</taxon>
        <taxon>Chromadorea</taxon>
        <taxon>Rhabditida</taxon>
        <taxon>Spirurina</taxon>
        <taxon>Spiruromorpha</taxon>
        <taxon>Filarioidea</taxon>
        <taxon>Onchocercidae</taxon>
        <taxon>Brugia</taxon>
    </lineage>
</organism>
<protein>
    <submittedName>
        <fullName evidence="1">Secreted protein</fullName>
    </submittedName>
</protein>
<dbReference type="WBParaSite" id="BTMF_0001771201-mRNA-1">
    <property type="protein sequence ID" value="BTMF_0001771201-mRNA-1"/>
    <property type="gene ID" value="BTMF_0001771201"/>
</dbReference>
<sequence>MPIISLLIPVVNNDCSFPPPSSVILLTEDSSMLIVLSVLLQSSVISISPMTSFDSIVSSSPL</sequence>
<reference evidence="1" key="1">
    <citation type="submission" date="2017-02" db="UniProtKB">
        <authorList>
            <consortium name="WormBaseParasite"/>
        </authorList>
    </citation>
    <scope>IDENTIFICATION</scope>
</reference>
<dbReference type="AlphaFoldDB" id="A0A0R3RCE1"/>
<accession>A0A0R3RCE1</accession>
<evidence type="ECO:0000313" key="1">
    <source>
        <dbReference type="WBParaSite" id="BTMF_0001771201-mRNA-1"/>
    </source>
</evidence>